<comment type="caution">
    <text evidence="6">The sequence shown here is derived from an EMBL/GenBank/DDBJ whole genome shotgun (WGS) entry which is preliminary data.</text>
</comment>
<dbReference type="Gene3D" id="6.10.140.2220">
    <property type="match status" value="1"/>
</dbReference>
<dbReference type="PROSITE" id="PS50865">
    <property type="entry name" value="ZF_MYND_2"/>
    <property type="match status" value="1"/>
</dbReference>
<evidence type="ECO:0000256" key="3">
    <source>
        <dbReference type="ARBA" id="ARBA00022833"/>
    </source>
</evidence>
<name>A0A8S0WJI5_CYCAE</name>
<accession>A0A8S0WJI5</accession>
<keyword evidence="3" id="KW-0862">Zinc</keyword>
<proteinExistence type="predicted"/>
<keyword evidence="7" id="KW-1185">Reference proteome</keyword>
<sequence>MADRRLARLQPRQAVLAAAKDPPDSMFVMKVAMAALSDPRYRRAGAGKIFVEHLLTGRSTGDRPHWEYPVMGVINVLASILQHNTEAQDTAIRHAIYPFRSRIVDVLLRDFHYLTPAGEFGDSRRCMVSKMLLMFMRDPETKRQMYEDKTLRLLAHCWLETTPDFRLRKSATSAILELTYRKDCFETTPPPDYLEKLFNAVKIPNFVSRINFTLKNKNLLGAALDREIGVLRNLTQIWLPFGPKLKEASVPKQVTAAVRRMPKNDLYSDETEVLAETEIFIQNIILQAPNTMDTIVDLLKNTFLIEIAAEAFKMANRSPKAGVLDQAGSFYKFFDNLEHALVCKKRETCKFYVTPEYLDAARTSIERIAIPTLISLQEEVGAEGKYLKLWTNLCRLLGISDASIRERYRLDKKCCNLGCPFRNSGTRSAKKRTCIVCKSVFYCDEGCQKSDWKKHKPECSKLAGALGTGLNS</sequence>
<gene>
    <name evidence="6" type="ORF">AAE3_LOCUS13463</name>
</gene>
<evidence type="ECO:0000259" key="5">
    <source>
        <dbReference type="PROSITE" id="PS50865"/>
    </source>
</evidence>
<dbReference type="AlphaFoldDB" id="A0A8S0WJI5"/>
<evidence type="ECO:0000256" key="2">
    <source>
        <dbReference type="ARBA" id="ARBA00022771"/>
    </source>
</evidence>
<protein>
    <recommendedName>
        <fullName evidence="5">MYND-type domain-containing protein</fullName>
    </recommendedName>
</protein>
<dbReference type="OrthoDB" id="2945538at2759"/>
<dbReference type="Proteomes" id="UP000467700">
    <property type="component" value="Unassembled WGS sequence"/>
</dbReference>
<evidence type="ECO:0000313" key="6">
    <source>
        <dbReference type="EMBL" id="CAA7271211.1"/>
    </source>
</evidence>
<dbReference type="EMBL" id="CACVBS010000101">
    <property type="protein sequence ID" value="CAA7271211.1"/>
    <property type="molecule type" value="Genomic_DNA"/>
</dbReference>
<evidence type="ECO:0000256" key="4">
    <source>
        <dbReference type="PROSITE-ProRule" id="PRU00134"/>
    </source>
</evidence>
<dbReference type="InterPro" id="IPR002893">
    <property type="entry name" value="Znf_MYND"/>
</dbReference>
<reference evidence="6 7" key="1">
    <citation type="submission" date="2020-01" db="EMBL/GenBank/DDBJ databases">
        <authorList>
            <person name="Gupta K D."/>
        </authorList>
    </citation>
    <scope>NUCLEOTIDE SEQUENCE [LARGE SCALE GENOMIC DNA]</scope>
</reference>
<feature type="domain" description="MYND-type" evidence="5">
    <location>
        <begin position="416"/>
        <end position="459"/>
    </location>
</feature>
<evidence type="ECO:0000256" key="1">
    <source>
        <dbReference type="ARBA" id="ARBA00022723"/>
    </source>
</evidence>
<dbReference type="SUPFAM" id="SSF144232">
    <property type="entry name" value="HIT/MYND zinc finger-like"/>
    <property type="match status" value="1"/>
</dbReference>
<organism evidence="6 7">
    <name type="scientific">Cyclocybe aegerita</name>
    <name type="common">Black poplar mushroom</name>
    <name type="synonym">Agrocybe aegerita</name>
    <dbReference type="NCBI Taxonomy" id="1973307"/>
    <lineage>
        <taxon>Eukaryota</taxon>
        <taxon>Fungi</taxon>
        <taxon>Dikarya</taxon>
        <taxon>Basidiomycota</taxon>
        <taxon>Agaricomycotina</taxon>
        <taxon>Agaricomycetes</taxon>
        <taxon>Agaricomycetidae</taxon>
        <taxon>Agaricales</taxon>
        <taxon>Agaricineae</taxon>
        <taxon>Bolbitiaceae</taxon>
        <taxon>Cyclocybe</taxon>
    </lineage>
</organism>
<dbReference type="GO" id="GO:0008270">
    <property type="term" value="F:zinc ion binding"/>
    <property type="evidence" value="ECO:0007669"/>
    <property type="project" value="UniProtKB-KW"/>
</dbReference>
<dbReference type="Pfam" id="PF01753">
    <property type="entry name" value="zf-MYND"/>
    <property type="match status" value="1"/>
</dbReference>
<keyword evidence="1" id="KW-0479">Metal-binding</keyword>
<evidence type="ECO:0000313" key="7">
    <source>
        <dbReference type="Proteomes" id="UP000467700"/>
    </source>
</evidence>
<keyword evidence="2 4" id="KW-0863">Zinc-finger</keyword>